<evidence type="ECO:0000256" key="2">
    <source>
        <dbReference type="ARBA" id="ARBA00006561"/>
    </source>
</evidence>
<dbReference type="GO" id="GO:0046872">
    <property type="term" value="F:metal ion binding"/>
    <property type="evidence" value="ECO:0007669"/>
    <property type="project" value="UniProtKB-KW"/>
</dbReference>
<evidence type="ECO:0000256" key="1">
    <source>
        <dbReference type="ARBA" id="ARBA00001974"/>
    </source>
</evidence>
<dbReference type="InterPro" id="IPR017896">
    <property type="entry name" value="4Fe4S_Fe-S-bd"/>
</dbReference>
<dbReference type="GO" id="GO:0051539">
    <property type="term" value="F:4 iron, 4 sulfur cluster binding"/>
    <property type="evidence" value="ECO:0007669"/>
    <property type="project" value="UniProtKB-KW"/>
</dbReference>
<dbReference type="GO" id="GO:0016491">
    <property type="term" value="F:oxidoreductase activity"/>
    <property type="evidence" value="ECO:0007669"/>
    <property type="project" value="UniProtKB-KW"/>
</dbReference>
<proteinExistence type="inferred from homology"/>
<keyword evidence="3" id="KW-0004">4Fe-4S</keyword>
<reference evidence="10 13" key="2">
    <citation type="submission" date="2019-12" db="EMBL/GenBank/DDBJ databases">
        <title>Draft genome sequence of Labilibaculum sp. strain 44 isolated from deep waters of Black Sea.</title>
        <authorList>
            <person name="Yadav S."/>
            <person name="Villanueva L."/>
        </authorList>
    </citation>
    <scope>NUCLEOTIDE SEQUENCE [LARGE SCALE GENOMIC DNA]</scope>
    <source>
        <strain evidence="10 13">44</strain>
    </source>
</reference>
<dbReference type="SUPFAM" id="SSF54862">
    <property type="entry name" value="4Fe-4S ferredoxins"/>
    <property type="match status" value="2"/>
</dbReference>
<evidence type="ECO:0000313" key="12">
    <source>
        <dbReference type="Proteomes" id="UP000285951"/>
    </source>
</evidence>
<evidence type="ECO:0000313" key="10">
    <source>
        <dbReference type="EMBL" id="MUP38905.1"/>
    </source>
</evidence>
<dbReference type="Proteomes" id="UP000462449">
    <property type="component" value="Unassembled WGS sequence"/>
</dbReference>
<dbReference type="EMBL" id="WOTW01000035">
    <property type="protein sequence ID" value="MUP38905.1"/>
    <property type="molecule type" value="Genomic_DNA"/>
</dbReference>
<dbReference type="Proteomes" id="UP000285951">
    <property type="component" value="Unassembled WGS sequence"/>
</dbReference>
<protein>
    <submittedName>
        <fullName evidence="10">FAD-dependent oxidoreductase</fullName>
    </submittedName>
</protein>
<evidence type="ECO:0000256" key="5">
    <source>
        <dbReference type="ARBA" id="ARBA00022827"/>
    </source>
</evidence>
<gene>
    <name evidence="11" type="ORF">DWB62_013885</name>
    <name evidence="10" type="ORF">GNY23_13885</name>
</gene>
<feature type="domain" description="4Fe-4S ferredoxin-type" evidence="9">
    <location>
        <begin position="576"/>
        <end position="605"/>
    </location>
</feature>
<keyword evidence="8" id="KW-0411">Iron-sulfur</keyword>
<dbReference type="AlphaFoldDB" id="A0A7M4D8C6"/>
<evidence type="ECO:0000256" key="8">
    <source>
        <dbReference type="ARBA" id="ARBA00023014"/>
    </source>
</evidence>
<feature type="domain" description="4Fe-4S ferredoxin-type" evidence="9">
    <location>
        <begin position="609"/>
        <end position="638"/>
    </location>
</feature>
<dbReference type="Gene3D" id="3.50.50.60">
    <property type="entry name" value="FAD/NAD(P)-binding domain"/>
    <property type="match status" value="1"/>
</dbReference>
<comment type="similarity">
    <text evidence="2">Belongs to the HdrA family.</text>
</comment>
<accession>A0A7M4D8C6</accession>
<comment type="caution">
    <text evidence="10">The sequence shown here is derived from an EMBL/GenBank/DDBJ whole genome shotgun (WGS) entry which is preliminary data.</text>
</comment>
<sequence length="654" mass="71877">MAINKANYNHMKKKIGVYVCHCGGNISDYVDVEKVRAEIEKDESVFLSKTTMFACADSNQKDMVTDIAEKQLDGAVVASCSPTLHLLTFSAVAERAGLNKYNYIHANIREQASWAHSDDKVGATEKAIQIVKAAVAKVKRSNALEPFRVAATNAVAVVGAGIAGLRSAIQLAESGAQVYLIEREFFVGGRVAQWDDLFVSKETGKELITRLYDKAMNHKNITLFTGAEIIENSGSVGNISLKVKIAPRHMKLDCNEGNLGKAIEVCPVVVPDKFNFNITTRKAIYHNFPGEYPQLPVIDIENCTRCGECEKVCENVDFSQKDEFLNIKVGSVLLATGFDPYEPKNDEFGYKTIDNVVTLPQFKRLVHYCDDKLVYKGKEVKNVAYIYCVGSRQVDGDNKYCSRYCCTATIHAAITAKKKYKDLYNFHFNRGIRTYGKQEVLYDESSRLGDIYLQSFEDHPPVVSKEGDKTIVTINDILTADKTLEVEADLVVLVTGMVPRQDNSIGSLLKIPRGRDNFFNEIHMKLRPVETVIDGVTIAGASQGPKNIMESMNSSLAAATKSFSLIASGELSLSPTIAKIDVDNCGWCGKCDDACPFSALTKTDVNCKLVAAVNESVCKGCGMCMPVCPSNAIELIGYTDNQIESMIDALVSTD</sequence>
<name>A0A7M4D8C6_9BACT</name>
<reference evidence="11 12" key="1">
    <citation type="submission" date="2019-11" db="EMBL/GenBank/DDBJ databases">
        <title>Draft genome sequence of Labilibaculum sp. strain SYP isolated from Black Sea.</title>
        <authorList>
            <person name="Yadav S."/>
            <person name="Villanueva L."/>
        </authorList>
    </citation>
    <scope>NUCLEOTIDE SEQUENCE [LARGE SCALE GENOMIC DNA]</scope>
    <source>
        <strain evidence="11 12">44</strain>
    </source>
</reference>
<evidence type="ECO:0000313" key="11">
    <source>
        <dbReference type="EMBL" id="MVB08110.1"/>
    </source>
</evidence>
<dbReference type="InterPro" id="IPR036188">
    <property type="entry name" value="FAD/NAD-bd_sf"/>
</dbReference>
<dbReference type="EMBL" id="QTZN02000035">
    <property type="protein sequence ID" value="MVB08110.1"/>
    <property type="molecule type" value="Genomic_DNA"/>
</dbReference>
<keyword evidence="5" id="KW-0274">FAD</keyword>
<dbReference type="PROSITE" id="PS51379">
    <property type="entry name" value="4FE4S_FER_2"/>
    <property type="match status" value="3"/>
</dbReference>
<dbReference type="InterPro" id="IPR017900">
    <property type="entry name" value="4Fe4S_Fe_S_CS"/>
</dbReference>
<dbReference type="Gene3D" id="3.30.70.20">
    <property type="match status" value="1"/>
</dbReference>
<dbReference type="PANTHER" id="PTHR43498">
    <property type="entry name" value="FERREDOXIN:COB-COM HETERODISULFIDE REDUCTASE SUBUNIT A"/>
    <property type="match status" value="1"/>
</dbReference>
<evidence type="ECO:0000259" key="9">
    <source>
        <dbReference type="PROSITE" id="PS51379"/>
    </source>
</evidence>
<dbReference type="PANTHER" id="PTHR43498:SF1">
    <property type="entry name" value="COB--COM HETERODISULFIDE REDUCTASE IRON-SULFUR SUBUNIT A"/>
    <property type="match status" value="1"/>
</dbReference>
<keyword evidence="5" id="KW-0285">Flavoprotein</keyword>
<evidence type="ECO:0000256" key="6">
    <source>
        <dbReference type="ARBA" id="ARBA00023002"/>
    </source>
</evidence>
<evidence type="ECO:0000313" key="13">
    <source>
        <dbReference type="Proteomes" id="UP000462449"/>
    </source>
</evidence>
<dbReference type="SUPFAM" id="SSF51971">
    <property type="entry name" value="Nucleotide-binding domain"/>
    <property type="match status" value="1"/>
</dbReference>
<organism evidence="10 13">
    <name type="scientific">Labilibaculum euxinus</name>
    <dbReference type="NCBI Taxonomy" id="2686357"/>
    <lineage>
        <taxon>Bacteria</taxon>
        <taxon>Pseudomonadati</taxon>
        <taxon>Bacteroidota</taxon>
        <taxon>Bacteroidia</taxon>
        <taxon>Marinilabiliales</taxon>
        <taxon>Marinifilaceae</taxon>
        <taxon>Labilibaculum</taxon>
    </lineage>
</organism>
<dbReference type="OrthoDB" id="9758544at2"/>
<keyword evidence="4" id="KW-0479">Metal-binding</keyword>
<feature type="domain" description="4Fe-4S ferredoxin-type" evidence="9">
    <location>
        <begin position="294"/>
        <end position="323"/>
    </location>
</feature>
<comment type="cofactor">
    <cofactor evidence="1">
        <name>FAD</name>
        <dbReference type="ChEBI" id="CHEBI:57692"/>
    </cofactor>
</comment>
<dbReference type="Pfam" id="PF00037">
    <property type="entry name" value="Fer4"/>
    <property type="match status" value="1"/>
</dbReference>
<evidence type="ECO:0000256" key="7">
    <source>
        <dbReference type="ARBA" id="ARBA00023004"/>
    </source>
</evidence>
<keyword evidence="7" id="KW-0408">Iron</keyword>
<keyword evidence="6" id="KW-0560">Oxidoreductase</keyword>
<keyword evidence="12" id="KW-1185">Reference proteome</keyword>
<evidence type="ECO:0000256" key="4">
    <source>
        <dbReference type="ARBA" id="ARBA00022723"/>
    </source>
</evidence>
<dbReference type="PROSITE" id="PS00198">
    <property type="entry name" value="4FE4S_FER_1"/>
    <property type="match status" value="3"/>
</dbReference>
<dbReference type="InterPro" id="IPR039650">
    <property type="entry name" value="HdrA-like"/>
</dbReference>
<evidence type="ECO:0000256" key="3">
    <source>
        <dbReference type="ARBA" id="ARBA00022485"/>
    </source>
</evidence>
<dbReference type="Pfam" id="PF12831">
    <property type="entry name" value="FAD_oxidored"/>
    <property type="match status" value="1"/>
</dbReference>